<evidence type="ECO:0000313" key="2">
    <source>
        <dbReference type="EMBL" id="SHI45932.1"/>
    </source>
</evidence>
<reference evidence="3" key="1">
    <citation type="submission" date="2016-11" db="EMBL/GenBank/DDBJ databases">
        <authorList>
            <person name="Varghese N."/>
            <person name="Submissions S."/>
        </authorList>
    </citation>
    <scope>NUCLEOTIDE SEQUENCE [LARGE SCALE GENOMIC DNA]</scope>
    <source>
        <strain evidence="3">DSM 19858</strain>
    </source>
</reference>
<dbReference type="GO" id="GO:0009882">
    <property type="term" value="F:blue light photoreceptor activity"/>
    <property type="evidence" value="ECO:0007669"/>
    <property type="project" value="InterPro"/>
</dbReference>
<dbReference type="STRING" id="192903.SAMN04488513_101351"/>
<evidence type="ECO:0000259" key="1">
    <source>
        <dbReference type="PROSITE" id="PS50925"/>
    </source>
</evidence>
<dbReference type="AlphaFoldDB" id="A0A1M6BB38"/>
<dbReference type="RefSeq" id="WP_072987556.1">
    <property type="nucleotide sequence ID" value="NZ_FQYU01000001.1"/>
</dbReference>
<dbReference type="InterPro" id="IPR007024">
    <property type="entry name" value="BLUF_domain"/>
</dbReference>
<dbReference type="Pfam" id="PF04940">
    <property type="entry name" value="BLUF"/>
    <property type="match status" value="1"/>
</dbReference>
<feature type="domain" description="BLUF" evidence="1">
    <location>
        <begin position="1"/>
        <end position="92"/>
    </location>
</feature>
<evidence type="ECO:0000313" key="3">
    <source>
        <dbReference type="Proteomes" id="UP000184543"/>
    </source>
</evidence>
<dbReference type="Proteomes" id="UP000184543">
    <property type="component" value="Unassembled WGS sequence"/>
</dbReference>
<dbReference type="SMART" id="SM01034">
    <property type="entry name" value="BLUF"/>
    <property type="match status" value="1"/>
</dbReference>
<dbReference type="OrthoDB" id="1122028at2"/>
<protein>
    <submittedName>
        <fullName evidence="2">Sensors of blue-light using FAD</fullName>
    </submittedName>
</protein>
<dbReference type="GO" id="GO:0071949">
    <property type="term" value="F:FAD binding"/>
    <property type="evidence" value="ECO:0007669"/>
    <property type="project" value="InterPro"/>
</dbReference>
<dbReference type="PROSITE" id="PS50925">
    <property type="entry name" value="BLUF"/>
    <property type="match status" value="1"/>
</dbReference>
<dbReference type="EMBL" id="FQYU01000001">
    <property type="protein sequence ID" value="SHI45932.1"/>
    <property type="molecule type" value="Genomic_DNA"/>
</dbReference>
<organism evidence="2 3">
    <name type="scientific">Pseudozobellia thermophila</name>
    <dbReference type="NCBI Taxonomy" id="192903"/>
    <lineage>
        <taxon>Bacteria</taxon>
        <taxon>Pseudomonadati</taxon>
        <taxon>Bacteroidota</taxon>
        <taxon>Flavobacteriia</taxon>
        <taxon>Flavobacteriales</taxon>
        <taxon>Flavobacteriaceae</taxon>
        <taxon>Pseudozobellia</taxon>
    </lineage>
</organism>
<accession>A0A1M6BB38</accession>
<sequence length="146" mass="16944">MFTIIYKSKAKADFTPNQILQMLKKANVHNKKHNITGCLLYHRGDFLQLIEGAEKDVRALYTVISKDPRHTEVNLLSAEKTLLRSFKDWNMVYNDLDYDSNDVEEKRRLFHEIFYGGEALSNPGRSKLVLWKEVNAILNEKKTSGL</sequence>
<gene>
    <name evidence="2" type="ORF">SAMN04488513_101351</name>
</gene>
<keyword evidence="3" id="KW-1185">Reference proteome</keyword>
<proteinExistence type="predicted"/>
<name>A0A1M6BB38_9FLAO</name>
<dbReference type="InterPro" id="IPR036046">
    <property type="entry name" value="Acylphosphatase-like_dom_sf"/>
</dbReference>
<dbReference type="SUPFAM" id="SSF54975">
    <property type="entry name" value="Acylphosphatase/BLUF domain-like"/>
    <property type="match status" value="1"/>
</dbReference>
<dbReference type="Gene3D" id="3.30.70.100">
    <property type="match status" value="1"/>
</dbReference>